<evidence type="ECO:0000313" key="10">
    <source>
        <dbReference type="EMBL" id="HIQ71341.1"/>
    </source>
</evidence>
<comment type="caution">
    <text evidence="10">The sequence shown here is derived from an EMBL/GenBank/DDBJ whole genome shotgun (WGS) entry which is preliminary data.</text>
</comment>
<evidence type="ECO:0000256" key="8">
    <source>
        <dbReference type="SAM" id="Phobius"/>
    </source>
</evidence>
<dbReference type="Pfam" id="PF12821">
    <property type="entry name" value="ThrE_2"/>
    <property type="match status" value="1"/>
</dbReference>
<dbReference type="InterPro" id="IPR050539">
    <property type="entry name" value="ThrE_Dicarb/AminoAcid_Exp"/>
</dbReference>
<feature type="transmembrane region" description="Helical" evidence="8">
    <location>
        <begin position="6"/>
        <end position="23"/>
    </location>
</feature>
<keyword evidence="2" id="KW-1003">Cell membrane</keyword>
<reference evidence="10" key="1">
    <citation type="submission" date="2020-10" db="EMBL/GenBank/DDBJ databases">
        <authorList>
            <person name="Gilroy R."/>
        </authorList>
    </citation>
    <scope>NUCLEOTIDE SEQUENCE</scope>
    <source>
        <strain evidence="10">ChiSxjej2B14-6234</strain>
    </source>
</reference>
<dbReference type="GO" id="GO:0005886">
    <property type="term" value="C:plasma membrane"/>
    <property type="evidence" value="ECO:0007669"/>
    <property type="project" value="UniProtKB-SubCell"/>
</dbReference>
<feature type="transmembrane region" description="Helical" evidence="8">
    <location>
        <begin position="30"/>
        <end position="47"/>
    </location>
</feature>
<dbReference type="GO" id="GO:0015744">
    <property type="term" value="P:succinate transport"/>
    <property type="evidence" value="ECO:0007669"/>
    <property type="project" value="TreeGrafter"/>
</dbReference>
<evidence type="ECO:0000256" key="2">
    <source>
        <dbReference type="ARBA" id="ARBA00022475"/>
    </source>
</evidence>
<feature type="domain" description="Threonine/Serine exporter ThrE" evidence="9">
    <location>
        <begin position="9"/>
        <end position="135"/>
    </location>
</feature>
<evidence type="ECO:0000256" key="7">
    <source>
        <dbReference type="ARBA" id="ARBA00034125"/>
    </source>
</evidence>
<keyword evidence="6 8" id="KW-0472">Membrane</keyword>
<sequence length="148" mass="15378">MTLYFAVSAVSAFFGAGAFALLFHAPRRTIVPSCLIAALGYLLYVVLDAAGNGTVACYFLGGLVMSALCELAARRMKTPATVFLTSSLVTLVPGFDLFQIMLYLAQGDGSLAASHAMTALQGVMAIAAATAACTVVFRAVKPHARHTA</sequence>
<keyword evidence="3" id="KW-0997">Cell inner membrane</keyword>
<keyword evidence="5 8" id="KW-1133">Transmembrane helix</keyword>
<feature type="transmembrane region" description="Helical" evidence="8">
    <location>
        <begin position="53"/>
        <end position="73"/>
    </location>
</feature>
<gene>
    <name evidence="10" type="ORF">IAB73_03910</name>
</gene>
<evidence type="ECO:0000256" key="6">
    <source>
        <dbReference type="ARBA" id="ARBA00023136"/>
    </source>
</evidence>
<organism evidence="10 11">
    <name type="scientific">Candidatus Onthenecus intestinigallinarum</name>
    <dbReference type="NCBI Taxonomy" id="2840875"/>
    <lineage>
        <taxon>Bacteria</taxon>
        <taxon>Bacillati</taxon>
        <taxon>Bacillota</taxon>
        <taxon>Clostridia</taxon>
        <taxon>Eubacteriales</taxon>
        <taxon>Candidatus Onthenecus</taxon>
    </lineage>
</organism>
<feature type="transmembrane region" description="Helical" evidence="8">
    <location>
        <begin position="116"/>
        <end position="140"/>
    </location>
</feature>
<comment type="subcellular location">
    <subcellularLocation>
        <location evidence="1">Cell membrane</location>
        <topology evidence="1">Multi-pass membrane protein</topology>
    </subcellularLocation>
</comment>
<evidence type="ECO:0000256" key="1">
    <source>
        <dbReference type="ARBA" id="ARBA00004651"/>
    </source>
</evidence>
<evidence type="ECO:0000256" key="5">
    <source>
        <dbReference type="ARBA" id="ARBA00022989"/>
    </source>
</evidence>
<evidence type="ECO:0000313" key="11">
    <source>
        <dbReference type="Proteomes" id="UP000886887"/>
    </source>
</evidence>
<keyword evidence="4 8" id="KW-0812">Transmembrane</keyword>
<dbReference type="AlphaFoldDB" id="A0A9D0ZA16"/>
<dbReference type="EMBL" id="DVFJ01000010">
    <property type="protein sequence ID" value="HIQ71341.1"/>
    <property type="molecule type" value="Genomic_DNA"/>
</dbReference>
<dbReference type="Proteomes" id="UP000886887">
    <property type="component" value="Unassembled WGS sequence"/>
</dbReference>
<reference evidence="10" key="2">
    <citation type="journal article" date="2021" name="PeerJ">
        <title>Extensive microbial diversity within the chicken gut microbiome revealed by metagenomics and culture.</title>
        <authorList>
            <person name="Gilroy R."/>
            <person name="Ravi A."/>
            <person name="Getino M."/>
            <person name="Pursley I."/>
            <person name="Horton D.L."/>
            <person name="Alikhan N.F."/>
            <person name="Baker D."/>
            <person name="Gharbi K."/>
            <person name="Hall N."/>
            <person name="Watson M."/>
            <person name="Adriaenssens E.M."/>
            <person name="Foster-Nyarko E."/>
            <person name="Jarju S."/>
            <person name="Secka A."/>
            <person name="Antonio M."/>
            <person name="Oren A."/>
            <person name="Chaudhuri R.R."/>
            <person name="La Ragione R."/>
            <person name="Hildebrand F."/>
            <person name="Pallen M.J."/>
        </authorList>
    </citation>
    <scope>NUCLEOTIDE SEQUENCE</scope>
    <source>
        <strain evidence="10">ChiSxjej2B14-6234</strain>
    </source>
</reference>
<evidence type="ECO:0000256" key="4">
    <source>
        <dbReference type="ARBA" id="ARBA00022692"/>
    </source>
</evidence>
<name>A0A9D0ZA16_9FIRM</name>
<dbReference type="PANTHER" id="PTHR34390:SF1">
    <property type="entry name" value="SUCCINATE TRANSPORTER SUBUNIT YJJB-RELATED"/>
    <property type="match status" value="1"/>
</dbReference>
<evidence type="ECO:0000256" key="3">
    <source>
        <dbReference type="ARBA" id="ARBA00022519"/>
    </source>
</evidence>
<proteinExistence type="inferred from homology"/>
<accession>A0A9D0ZA16</accession>
<feature type="transmembrane region" description="Helical" evidence="8">
    <location>
        <begin position="80"/>
        <end position="104"/>
    </location>
</feature>
<comment type="similarity">
    <text evidence="7">Belongs to the ThrE exporter (TC 2.A.79) family.</text>
</comment>
<dbReference type="InterPro" id="IPR024528">
    <property type="entry name" value="ThrE_2"/>
</dbReference>
<evidence type="ECO:0000259" key="9">
    <source>
        <dbReference type="Pfam" id="PF12821"/>
    </source>
</evidence>
<dbReference type="PANTHER" id="PTHR34390">
    <property type="entry name" value="UPF0442 PROTEIN YJJB-RELATED"/>
    <property type="match status" value="1"/>
</dbReference>
<protein>
    <submittedName>
        <fullName evidence="10">Threonine/serine exporter family protein</fullName>
    </submittedName>
</protein>